<dbReference type="CDD" id="cd00637">
    <property type="entry name" value="7tm_classA_rhodopsin-like"/>
    <property type="match status" value="1"/>
</dbReference>
<dbReference type="Pfam" id="PF10321">
    <property type="entry name" value="7TM_GPCR_Srt"/>
    <property type="match status" value="1"/>
</dbReference>
<feature type="transmembrane region" description="Helical" evidence="1">
    <location>
        <begin position="181"/>
        <end position="200"/>
    </location>
</feature>
<keyword evidence="1" id="KW-1133">Transmembrane helix</keyword>
<feature type="transmembrane region" description="Helical" evidence="1">
    <location>
        <begin position="259"/>
        <end position="278"/>
    </location>
</feature>
<dbReference type="InterPro" id="IPR019425">
    <property type="entry name" value="7TM_GPCR_serpentine_rcpt_Srt"/>
</dbReference>
<evidence type="ECO:0000313" key="2">
    <source>
        <dbReference type="EMBL" id="KHJ98950.1"/>
    </source>
</evidence>
<keyword evidence="3" id="KW-1185">Reference proteome</keyword>
<feature type="transmembrane region" description="Helical" evidence="1">
    <location>
        <begin position="88"/>
        <end position="109"/>
    </location>
</feature>
<feature type="transmembrane region" description="Helical" evidence="1">
    <location>
        <begin position="130"/>
        <end position="158"/>
    </location>
</feature>
<evidence type="ECO:0008006" key="4">
    <source>
        <dbReference type="Google" id="ProtNLM"/>
    </source>
</evidence>
<dbReference type="Gene3D" id="1.20.1070.10">
    <property type="entry name" value="Rhodopsin 7-helix transmembrane proteins"/>
    <property type="match status" value="1"/>
</dbReference>
<sequence length="342" mass="38715">MEMEPSGGRTPLSDTIVGTVMIVLSIGCGIAYTVILITIWKDGELLKMSSYKFMFALGIFDVIQCFPHFMTGIFTIRQTVFSPILAKAMGVLATPAYVAYAVLTVLLSFNRFIQIYSPHLDAILFSGYAIQCWMGFAMFIWLIFAACLSSPWASILYFPDLYSWDYDYTLEFSYYVQKCEMVIELSTILLSGVLYGFVVVALYKTRKRFLARSDSKTELKILIQAFVITVYCTILNFLWHNSQAILPANIWSYMALNMMWIFNSGVYPLIYFIVNSAIRDRIASRKNHLPAVSVITMAVQTHHKGSAATEPTPKCKISRVHFNGDDLLGQAFKSHPKVHFVS</sequence>
<accession>A0A0B1TU26</accession>
<evidence type="ECO:0000256" key="1">
    <source>
        <dbReference type="SAM" id="Phobius"/>
    </source>
</evidence>
<name>A0A0B1TU26_OESDE</name>
<proteinExistence type="predicted"/>
<dbReference type="PANTHER" id="PTHR23021:SF82">
    <property type="entry name" value="G PROTEIN-COUPLED RECEPTOR"/>
    <property type="match status" value="1"/>
</dbReference>
<reference evidence="2 3" key="1">
    <citation type="submission" date="2014-03" db="EMBL/GenBank/DDBJ databases">
        <title>Draft genome of the hookworm Oesophagostomum dentatum.</title>
        <authorList>
            <person name="Mitreva M."/>
        </authorList>
    </citation>
    <scope>NUCLEOTIDE SEQUENCE [LARGE SCALE GENOMIC DNA]</scope>
    <source>
        <strain evidence="2 3">OD-Hann</strain>
    </source>
</reference>
<keyword evidence="1" id="KW-0472">Membrane</keyword>
<dbReference type="PANTHER" id="PTHR23021">
    <property type="entry name" value="SERPENTINE RECEPTOR, CLASS T"/>
    <property type="match status" value="1"/>
</dbReference>
<feature type="transmembrane region" description="Helical" evidence="1">
    <location>
        <begin position="221"/>
        <end position="239"/>
    </location>
</feature>
<feature type="transmembrane region" description="Helical" evidence="1">
    <location>
        <begin position="20"/>
        <end position="41"/>
    </location>
</feature>
<dbReference type="EMBL" id="KN549258">
    <property type="protein sequence ID" value="KHJ98950.1"/>
    <property type="molecule type" value="Genomic_DNA"/>
</dbReference>
<dbReference type="AlphaFoldDB" id="A0A0B1TU26"/>
<evidence type="ECO:0000313" key="3">
    <source>
        <dbReference type="Proteomes" id="UP000053660"/>
    </source>
</evidence>
<organism evidence="2 3">
    <name type="scientific">Oesophagostomum dentatum</name>
    <name type="common">Nodular worm</name>
    <dbReference type="NCBI Taxonomy" id="61180"/>
    <lineage>
        <taxon>Eukaryota</taxon>
        <taxon>Metazoa</taxon>
        <taxon>Ecdysozoa</taxon>
        <taxon>Nematoda</taxon>
        <taxon>Chromadorea</taxon>
        <taxon>Rhabditida</taxon>
        <taxon>Rhabditina</taxon>
        <taxon>Rhabditomorpha</taxon>
        <taxon>Strongyloidea</taxon>
        <taxon>Strongylidae</taxon>
        <taxon>Oesophagostomum</taxon>
    </lineage>
</organism>
<dbReference type="Proteomes" id="UP000053660">
    <property type="component" value="Unassembled WGS sequence"/>
</dbReference>
<protein>
    <recommendedName>
        <fullName evidence="4">7TM GPCR serpentine receptor class x (Srx) domain-containing protein</fullName>
    </recommendedName>
</protein>
<dbReference type="SUPFAM" id="SSF81321">
    <property type="entry name" value="Family A G protein-coupled receptor-like"/>
    <property type="match status" value="1"/>
</dbReference>
<feature type="transmembrane region" description="Helical" evidence="1">
    <location>
        <begin position="53"/>
        <end position="76"/>
    </location>
</feature>
<keyword evidence="1" id="KW-0812">Transmembrane</keyword>
<dbReference type="OrthoDB" id="5802741at2759"/>
<gene>
    <name evidence="2" type="ORF">OESDEN_01069</name>
</gene>